<dbReference type="Pfam" id="PF18052">
    <property type="entry name" value="Rx_N"/>
    <property type="match status" value="1"/>
</dbReference>
<dbReference type="Gene3D" id="3.80.10.10">
    <property type="entry name" value="Ribonuclease Inhibitor"/>
    <property type="match status" value="2"/>
</dbReference>
<dbReference type="PANTHER" id="PTHR36766:SF40">
    <property type="entry name" value="DISEASE RESISTANCE PROTEIN RGA3"/>
    <property type="match status" value="1"/>
</dbReference>
<evidence type="ECO:0000256" key="1">
    <source>
        <dbReference type="ARBA" id="ARBA00008894"/>
    </source>
</evidence>
<dbReference type="Pfam" id="PF23559">
    <property type="entry name" value="WHD_DRP"/>
    <property type="match status" value="1"/>
</dbReference>
<dbReference type="InterPro" id="IPR056789">
    <property type="entry name" value="LRR_R13L1-DRL21"/>
</dbReference>
<gene>
    <name evidence="11" type="ORF">ZOSMA_74G00260</name>
</gene>
<dbReference type="InterPro" id="IPR042197">
    <property type="entry name" value="Apaf_helical"/>
</dbReference>
<dbReference type="InterPro" id="IPR002182">
    <property type="entry name" value="NB-ARC"/>
</dbReference>
<dbReference type="SUPFAM" id="SSF52058">
    <property type="entry name" value="L domain-like"/>
    <property type="match status" value="2"/>
</dbReference>
<evidence type="ECO:0000256" key="5">
    <source>
        <dbReference type="ARBA" id="ARBA00022821"/>
    </source>
</evidence>
<dbReference type="PRINTS" id="PR00364">
    <property type="entry name" value="DISEASERSIST"/>
</dbReference>
<keyword evidence="2" id="KW-0433">Leucine-rich repeat</keyword>
<keyword evidence="6" id="KW-0067">ATP-binding</keyword>
<dbReference type="PANTHER" id="PTHR36766">
    <property type="entry name" value="PLANT BROAD-SPECTRUM MILDEW RESISTANCE PROTEIN RPW8"/>
    <property type="match status" value="1"/>
</dbReference>
<dbReference type="GO" id="GO:0042742">
    <property type="term" value="P:defense response to bacterium"/>
    <property type="evidence" value="ECO:0007669"/>
    <property type="project" value="UniProtKB-ARBA"/>
</dbReference>
<dbReference type="Gene3D" id="1.20.5.4130">
    <property type="match status" value="1"/>
</dbReference>
<evidence type="ECO:0000259" key="7">
    <source>
        <dbReference type="Pfam" id="PF00931"/>
    </source>
</evidence>
<dbReference type="EMBL" id="LFYR01001898">
    <property type="protein sequence ID" value="KMZ58685.1"/>
    <property type="molecule type" value="Genomic_DNA"/>
</dbReference>
<evidence type="ECO:0000313" key="12">
    <source>
        <dbReference type="Proteomes" id="UP000036987"/>
    </source>
</evidence>
<dbReference type="InterPro" id="IPR058922">
    <property type="entry name" value="WHD_DRP"/>
</dbReference>
<evidence type="ECO:0000259" key="8">
    <source>
        <dbReference type="Pfam" id="PF18052"/>
    </source>
</evidence>
<dbReference type="Pfam" id="PF25019">
    <property type="entry name" value="LRR_R13L1-DRL21"/>
    <property type="match status" value="1"/>
</dbReference>
<dbReference type="FunFam" id="1.10.10.10:FF:000322">
    <property type="entry name" value="Probable disease resistance protein At1g63360"/>
    <property type="match status" value="1"/>
</dbReference>
<dbReference type="GO" id="GO:0005524">
    <property type="term" value="F:ATP binding"/>
    <property type="evidence" value="ECO:0007669"/>
    <property type="project" value="UniProtKB-KW"/>
</dbReference>
<dbReference type="OMA" id="DEYEWRR"/>
<dbReference type="InterPro" id="IPR032675">
    <property type="entry name" value="LRR_dom_sf"/>
</dbReference>
<dbReference type="AlphaFoldDB" id="A0A0K9NRT9"/>
<dbReference type="Proteomes" id="UP000036987">
    <property type="component" value="Unassembled WGS sequence"/>
</dbReference>
<dbReference type="Gene3D" id="3.40.50.300">
    <property type="entry name" value="P-loop containing nucleotide triphosphate hydrolases"/>
    <property type="match status" value="1"/>
</dbReference>
<name>A0A0K9NRT9_ZOSMR</name>
<evidence type="ECO:0000256" key="4">
    <source>
        <dbReference type="ARBA" id="ARBA00022741"/>
    </source>
</evidence>
<accession>A0A0K9NRT9</accession>
<dbReference type="InterPro" id="IPR041118">
    <property type="entry name" value="Rx_N"/>
</dbReference>
<dbReference type="GO" id="GO:0009626">
    <property type="term" value="P:plant-type hypersensitive response"/>
    <property type="evidence" value="ECO:0007669"/>
    <property type="project" value="UniProtKB-ARBA"/>
</dbReference>
<protein>
    <submittedName>
        <fullName evidence="11">NB-ARC domain-containing disease resistance protein</fullName>
    </submittedName>
</protein>
<dbReference type="GO" id="GO:0043531">
    <property type="term" value="F:ADP binding"/>
    <property type="evidence" value="ECO:0007669"/>
    <property type="project" value="InterPro"/>
</dbReference>
<dbReference type="InterPro" id="IPR027417">
    <property type="entry name" value="P-loop_NTPase"/>
</dbReference>
<keyword evidence="3" id="KW-0677">Repeat</keyword>
<evidence type="ECO:0000313" key="11">
    <source>
        <dbReference type="EMBL" id="KMZ58685.1"/>
    </source>
</evidence>
<dbReference type="STRING" id="29655.A0A0K9NRT9"/>
<dbReference type="InterPro" id="IPR036388">
    <property type="entry name" value="WH-like_DNA-bd_sf"/>
</dbReference>
<keyword evidence="12" id="KW-1185">Reference proteome</keyword>
<sequence>MSEGTLAAHLEVVFQHLASQTMKKAVPLLGCANAATKVRRMLLRIQAVIRDAEERQGREEDVRDWLGDLKCVICDADDVLDELSSRFLQLDKESSVLEVLADFDYPARVSRIGDKLDEIVKVAAVLKFNELVGVNRAARVVNERRGNGGAAFGVRDDEEESVGDKWSTFGREVDRENVVKMLLGDNIRSDFDVVSLVGQGGIGKTTLARIVFNDDRVVNHFRLRIWVSVSVDFDARRLTKAIIESATGNKYLLLGIEAMQRNLRTVLSGKRFLLVLDNLHKENFDDWGNLKLPLMSGARGSKLLVTTSSDMVPAKITCLLPPYHLKGLSSEDCWLLFKMHAFDDKNAGIDPDLEIIGKEIVKRCRNLPLLVKALGSLMHTWKDEYEWRRILKNQIWNFPIKNKVHFPVLWLSYLHLPMHLKQCFLYCSMLPKDVTFTKDRLIRLWMAQGFILPKGNIVMEDLGRDYFDQLFWKSFFQYSHYDYEEGSPKYILHEAIHDFARFISASEYFLPQSGDDSCGFSKSTLHLSLNSSRLGNLSLDSFADSRSLRTFSLLGECKLHEWKVPTDLFLKLNCLRVMDLSNTPLLVLPDSVGQLIHLRYLGLVGTQIECLPESLCKLFNLQTLDLGDCFRLQELPKGIKNLTNLRHLNLQLHQCKVSGMSSFPLGFGQLTGLRTLSAFVVGSNKDGCKIGELKGLMDLQGKLCISKLDNVVNEDDAMDANMKEKKHIYQLELQWNLESKIVEGVHEKVLSNLQPHANLKELTIRGFGGVTLSNWIGDPSFFNLVTLNLSDCPNCHIPPLGQLPSLKFLYLEKMGVKHIRGDFSGNGSKDSKFASFPSLKTLKFENLPELEEWSGMEDGDMPCLQEVIIVGCSKLRALPSMLTSLKKLEMWNCFCLNSLPKVPMLSSLVLRCPTNSLLTGLHKQDSLVHLEIKNCPELTSLPRNLKNLSSLKDLVVHDCKQLLLLEGIKGLLSLEHLEINGCTQLHSFPDGLPAALQSLSIFSCPSLAKWCQQNIGSQNPRFTMSQNFSICIDGQKV</sequence>
<evidence type="ECO:0000256" key="2">
    <source>
        <dbReference type="ARBA" id="ARBA00022614"/>
    </source>
</evidence>
<dbReference type="OrthoDB" id="775811at2759"/>
<feature type="domain" description="Disease resistance N-terminal" evidence="8">
    <location>
        <begin position="10"/>
        <end position="93"/>
    </location>
</feature>
<keyword evidence="4" id="KW-0547">Nucleotide-binding</keyword>
<feature type="domain" description="R13L1/DRL21-like LRR repeat region" evidence="10">
    <location>
        <begin position="690"/>
        <end position="814"/>
    </location>
</feature>
<dbReference type="SUPFAM" id="SSF52540">
    <property type="entry name" value="P-loop containing nucleoside triphosphate hydrolases"/>
    <property type="match status" value="1"/>
</dbReference>
<evidence type="ECO:0000256" key="6">
    <source>
        <dbReference type="ARBA" id="ARBA00022840"/>
    </source>
</evidence>
<organism evidence="11 12">
    <name type="scientific">Zostera marina</name>
    <name type="common">Eelgrass</name>
    <dbReference type="NCBI Taxonomy" id="29655"/>
    <lineage>
        <taxon>Eukaryota</taxon>
        <taxon>Viridiplantae</taxon>
        <taxon>Streptophyta</taxon>
        <taxon>Embryophyta</taxon>
        <taxon>Tracheophyta</taxon>
        <taxon>Spermatophyta</taxon>
        <taxon>Magnoliopsida</taxon>
        <taxon>Liliopsida</taxon>
        <taxon>Zosteraceae</taxon>
        <taxon>Zostera</taxon>
    </lineage>
</organism>
<comment type="caution">
    <text evidence="11">The sequence shown here is derived from an EMBL/GenBank/DDBJ whole genome shotgun (WGS) entry which is preliminary data.</text>
</comment>
<comment type="similarity">
    <text evidence="1">Belongs to the disease resistance NB-LRR family.</text>
</comment>
<reference evidence="12" key="1">
    <citation type="journal article" date="2016" name="Nature">
        <title>The genome of the seagrass Zostera marina reveals angiosperm adaptation to the sea.</title>
        <authorList>
            <person name="Olsen J.L."/>
            <person name="Rouze P."/>
            <person name="Verhelst B."/>
            <person name="Lin Y.-C."/>
            <person name="Bayer T."/>
            <person name="Collen J."/>
            <person name="Dattolo E."/>
            <person name="De Paoli E."/>
            <person name="Dittami S."/>
            <person name="Maumus F."/>
            <person name="Michel G."/>
            <person name="Kersting A."/>
            <person name="Lauritano C."/>
            <person name="Lohaus R."/>
            <person name="Toepel M."/>
            <person name="Tonon T."/>
            <person name="Vanneste K."/>
            <person name="Amirebrahimi M."/>
            <person name="Brakel J."/>
            <person name="Bostroem C."/>
            <person name="Chovatia M."/>
            <person name="Grimwood J."/>
            <person name="Jenkins J.W."/>
            <person name="Jueterbock A."/>
            <person name="Mraz A."/>
            <person name="Stam W.T."/>
            <person name="Tice H."/>
            <person name="Bornberg-Bauer E."/>
            <person name="Green P.J."/>
            <person name="Pearson G.A."/>
            <person name="Procaccini G."/>
            <person name="Duarte C.M."/>
            <person name="Schmutz J."/>
            <person name="Reusch T.B.H."/>
            <person name="Van de Peer Y."/>
        </authorList>
    </citation>
    <scope>NUCLEOTIDE SEQUENCE [LARGE SCALE GENOMIC DNA]</scope>
    <source>
        <strain evidence="12">cv. Finnish</strain>
    </source>
</reference>
<feature type="domain" description="NB-ARC" evidence="7">
    <location>
        <begin position="176"/>
        <end position="345"/>
    </location>
</feature>
<evidence type="ECO:0000259" key="10">
    <source>
        <dbReference type="Pfam" id="PF25019"/>
    </source>
</evidence>
<dbReference type="Pfam" id="PF00931">
    <property type="entry name" value="NB-ARC"/>
    <property type="match status" value="1"/>
</dbReference>
<dbReference type="GO" id="GO:0002758">
    <property type="term" value="P:innate immune response-activating signaling pathway"/>
    <property type="evidence" value="ECO:0007669"/>
    <property type="project" value="UniProtKB-ARBA"/>
</dbReference>
<proteinExistence type="inferred from homology"/>
<evidence type="ECO:0000256" key="3">
    <source>
        <dbReference type="ARBA" id="ARBA00022737"/>
    </source>
</evidence>
<evidence type="ECO:0000259" key="9">
    <source>
        <dbReference type="Pfam" id="PF23559"/>
    </source>
</evidence>
<dbReference type="Gene3D" id="1.10.8.430">
    <property type="entry name" value="Helical domain of apoptotic protease-activating factors"/>
    <property type="match status" value="1"/>
</dbReference>
<dbReference type="Gene3D" id="1.10.10.10">
    <property type="entry name" value="Winged helix-like DNA-binding domain superfamily/Winged helix DNA-binding domain"/>
    <property type="match status" value="1"/>
</dbReference>
<keyword evidence="5" id="KW-0611">Plant defense</keyword>
<feature type="domain" description="Disease resistance protein winged helix" evidence="9">
    <location>
        <begin position="430"/>
        <end position="500"/>
    </location>
</feature>